<protein>
    <submittedName>
        <fullName evidence="6">TetR family transcriptional regulator</fullName>
    </submittedName>
</protein>
<keyword evidence="3" id="KW-0804">Transcription</keyword>
<keyword evidence="1" id="KW-0805">Transcription regulation</keyword>
<dbReference type="Gene3D" id="1.10.357.10">
    <property type="entry name" value="Tetracycline Repressor, domain 2"/>
    <property type="match status" value="1"/>
</dbReference>
<dbReference type="InterPro" id="IPR009057">
    <property type="entry name" value="Homeodomain-like_sf"/>
</dbReference>
<dbReference type="EMBL" id="LAVO01000005">
    <property type="protein sequence ID" value="KOS11366.1"/>
    <property type="molecule type" value="Genomic_DNA"/>
</dbReference>
<feature type="domain" description="HTH tetR-type" evidence="5">
    <location>
        <begin position="13"/>
        <end position="73"/>
    </location>
</feature>
<dbReference type="GO" id="GO:0000976">
    <property type="term" value="F:transcription cis-regulatory region binding"/>
    <property type="evidence" value="ECO:0007669"/>
    <property type="project" value="TreeGrafter"/>
</dbReference>
<dbReference type="InterPro" id="IPR041490">
    <property type="entry name" value="KstR2_TetR_C"/>
</dbReference>
<dbReference type="PRINTS" id="PR00455">
    <property type="entry name" value="HTHTETR"/>
</dbReference>
<feature type="DNA-binding region" description="H-T-H motif" evidence="4">
    <location>
        <begin position="36"/>
        <end position="55"/>
    </location>
</feature>
<dbReference type="PROSITE" id="PS01081">
    <property type="entry name" value="HTH_TETR_1"/>
    <property type="match status" value="1"/>
</dbReference>
<dbReference type="SUPFAM" id="SSF48498">
    <property type="entry name" value="Tetracyclin repressor-like, C-terminal domain"/>
    <property type="match status" value="1"/>
</dbReference>
<dbReference type="Pfam" id="PF00440">
    <property type="entry name" value="TetR_N"/>
    <property type="match status" value="1"/>
</dbReference>
<dbReference type="InterPro" id="IPR050109">
    <property type="entry name" value="HTH-type_TetR-like_transc_reg"/>
</dbReference>
<dbReference type="SUPFAM" id="SSF46689">
    <property type="entry name" value="Homeodomain-like"/>
    <property type="match status" value="1"/>
</dbReference>
<dbReference type="FunFam" id="1.10.10.60:FF:000141">
    <property type="entry name" value="TetR family transcriptional regulator"/>
    <property type="match status" value="1"/>
</dbReference>
<dbReference type="PANTHER" id="PTHR30055">
    <property type="entry name" value="HTH-TYPE TRANSCRIPTIONAL REGULATOR RUTR"/>
    <property type="match status" value="1"/>
</dbReference>
<proteinExistence type="predicted"/>
<dbReference type="Proteomes" id="UP000037737">
    <property type="component" value="Unassembled WGS sequence"/>
</dbReference>
<evidence type="ECO:0000256" key="3">
    <source>
        <dbReference type="ARBA" id="ARBA00023163"/>
    </source>
</evidence>
<dbReference type="InterPro" id="IPR001647">
    <property type="entry name" value="HTH_TetR"/>
</dbReference>
<dbReference type="PROSITE" id="PS50977">
    <property type="entry name" value="HTH_TETR_2"/>
    <property type="match status" value="1"/>
</dbReference>
<gene>
    <name evidence="6" type="ORF">XI38_05785</name>
</gene>
<reference evidence="6" key="1">
    <citation type="submission" date="2015-04" db="EMBL/GenBank/DDBJ databases">
        <title>Complete genome sequence of Microbacterium chocolatum SIT 101, a bacterium enantioselectively hydrolyzing mesomeric diesters.</title>
        <authorList>
            <person name="Li X."/>
            <person name="Xu Y."/>
        </authorList>
    </citation>
    <scope>NUCLEOTIDE SEQUENCE [LARGE SCALE GENOMIC DNA]</scope>
    <source>
        <strain evidence="6">SIT 101</strain>
    </source>
</reference>
<accession>A0A0M8MFE8</accession>
<dbReference type="PATRIC" id="fig|84292.3.peg.1187"/>
<evidence type="ECO:0000313" key="6">
    <source>
        <dbReference type="EMBL" id="KOS11366.1"/>
    </source>
</evidence>
<dbReference type="Gene3D" id="1.10.10.60">
    <property type="entry name" value="Homeodomain-like"/>
    <property type="match status" value="1"/>
</dbReference>
<dbReference type="AlphaFoldDB" id="A0A0M8MFE8"/>
<dbReference type="GO" id="GO:0045892">
    <property type="term" value="P:negative regulation of DNA-templated transcription"/>
    <property type="evidence" value="ECO:0007669"/>
    <property type="project" value="UniProtKB-ARBA"/>
</dbReference>
<dbReference type="GO" id="GO:0003700">
    <property type="term" value="F:DNA-binding transcription factor activity"/>
    <property type="evidence" value="ECO:0007669"/>
    <property type="project" value="TreeGrafter"/>
</dbReference>
<evidence type="ECO:0000256" key="4">
    <source>
        <dbReference type="PROSITE-ProRule" id="PRU00335"/>
    </source>
</evidence>
<evidence type="ECO:0000256" key="1">
    <source>
        <dbReference type="ARBA" id="ARBA00023015"/>
    </source>
</evidence>
<dbReference type="PANTHER" id="PTHR30055:SF237">
    <property type="entry name" value="TRANSCRIPTIONAL REPRESSOR MCE3R"/>
    <property type="match status" value="1"/>
</dbReference>
<dbReference type="KEGG" id="mcw:A8L33_09675"/>
<keyword evidence="7" id="KW-1185">Reference proteome</keyword>
<dbReference type="OrthoDB" id="9179041at2"/>
<dbReference type="Pfam" id="PF17932">
    <property type="entry name" value="TetR_C_24"/>
    <property type="match status" value="1"/>
</dbReference>
<dbReference type="InterPro" id="IPR023772">
    <property type="entry name" value="DNA-bd_HTH_TetR-type_CS"/>
</dbReference>
<evidence type="ECO:0000256" key="2">
    <source>
        <dbReference type="ARBA" id="ARBA00023125"/>
    </source>
</evidence>
<keyword evidence="2 4" id="KW-0238">DNA-binding</keyword>
<evidence type="ECO:0000313" key="7">
    <source>
        <dbReference type="Proteomes" id="UP000037737"/>
    </source>
</evidence>
<organism evidence="6 7">
    <name type="scientific">Microbacterium aurantiacum</name>
    <dbReference type="NCBI Taxonomy" id="162393"/>
    <lineage>
        <taxon>Bacteria</taxon>
        <taxon>Bacillati</taxon>
        <taxon>Actinomycetota</taxon>
        <taxon>Actinomycetes</taxon>
        <taxon>Micrococcales</taxon>
        <taxon>Microbacteriaceae</taxon>
        <taxon>Microbacterium</taxon>
    </lineage>
</organism>
<dbReference type="InterPro" id="IPR036271">
    <property type="entry name" value="Tet_transcr_reg_TetR-rel_C_sf"/>
</dbReference>
<evidence type="ECO:0000259" key="5">
    <source>
        <dbReference type="PROSITE" id="PS50977"/>
    </source>
</evidence>
<name>A0A0M8MFE8_9MICO</name>
<sequence length="204" mass="21902">MTRPPTERGRAKADRHDALLREAARLFAERGFHGVSLEDIGAAVGVSGPAVYRHFAGKQALLGALLTAVSERLLSGGSAVVAATDDPREQLRGLVSFHVDFALADSDVIRVQDRDLASLGDGDRRTVRRLQREYAELWVGALAADAPDADPDELRTRAYACFGLINSTPHSVRRRAGRPSDAAVRRLLTDMALAALGIGDRGVP</sequence>
<comment type="caution">
    <text evidence="6">The sequence shown here is derived from an EMBL/GenBank/DDBJ whole genome shotgun (WGS) entry which is preliminary data.</text>
</comment>